<dbReference type="OrthoDB" id="19159at2759"/>
<dbReference type="PANTHER" id="PTHR35140:SF1">
    <property type="entry name" value="MITOTIC CHECK POINT PROTEIN BFA1"/>
    <property type="match status" value="1"/>
</dbReference>
<evidence type="ECO:0000313" key="2">
    <source>
        <dbReference type="EMBL" id="KAG0252133.1"/>
    </source>
</evidence>
<feature type="compositionally biased region" description="Basic and acidic residues" evidence="1">
    <location>
        <begin position="909"/>
        <end position="922"/>
    </location>
</feature>
<proteinExistence type="predicted"/>
<feature type="region of interest" description="Disordered" evidence="1">
    <location>
        <begin position="498"/>
        <end position="519"/>
    </location>
</feature>
<comment type="caution">
    <text evidence="2">The sequence shown here is derived from an EMBL/GenBank/DDBJ whole genome shotgun (WGS) entry which is preliminary data.</text>
</comment>
<feature type="compositionally biased region" description="Low complexity" evidence="1">
    <location>
        <begin position="1219"/>
        <end position="1235"/>
    </location>
</feature>
<organism evidence="2 3">
    <name type="scientific">Mortierella polycephala</name>
    <dbReference type="NCBI Taxonomy" id="41804"/>
    <lineage>
        <taxon>Eukaryota</taxon>
        <taxon>Fungi</taxon>
        <taxon>Fungi incertae sedis</taxon>
        <taxon>Mucoromycota</taxon>
        <taxon>Mortierellomycotina</taxon>
        <taxon>Mortierellomycetes</taxon>
        <taxon>Mortierellales</taxon>
        <taxon>Mortierellaceae</taxon>
        <taxon>Mortierella</taxon>
    </lineage>
</organism>
<feature type="compositionally biased region" description="Basic residues" evidence="1">
    <location>
        <begin position="1236"/>
        <end position="1250"/>
    </location>
</feature>
<dbReference type="EMBL" id="JAAAJA010000543">
    <property type="protein sequence ID" value="KAG0252133.1"/>
    <property type="molecule type" value="Genomic_DNA"/>
</dbReference>
<dbReference type="Proteomes" id="UP000726737">
    <property type="component" value="Unassembled WGS sequence"/>
</dbReference>
<sequence>MTTITQEMMLSSLPYTGIITRINPIKRVADWVDDLEDLEVPEEDLDFSQVRSCLAKSYGAPDTLESVESWDTDSEHSDARTDGLLQPNVTQLRAVGAYSDTAASLTPFIPVSPPTASMHPISLRTATTPASETIETLDDDFDLPEDFGSFRLNIQERHHSHQNQHVSSAGINTISRKQSSLLQWQDTSSDQDDFDFGTPLDNHSLSSSVSFSRDIMVDDENLLDGLIFPESMENLRLVTRLPYRPEMEPSIFGKESRFQEDQEDFWTGLDIEDDNAFSREGRNKNLKMRPVLTGRERSGSRVQRQVVPLKDFIALPSRIPRLCRAPGDTSRPVTPAPSLSRTHSTHFDLPLRVLKSKSSLPRLKRSSVSRREGARVASALSSGDCVIATDEANNIFSTSFASRAPTPTSTQFSRSKRDSAQLNNKDDFSSIKPSSLAIRTVSFSEPSDVTEPALQPSAPVATPSTTKSFPTLRMLVRKLDLGRPRLAARGLFSAFPPTAAVSEPESSTHGKAPVSELSLSQPTAVAEAIAARRPSLSRSSSSSTSWGSVLAAETTKESRSSSKAGFASLGDISEVPSTDLSGDINMATSAASEKYSPQLFLKLSPKYSAFGDGSELDRFDILPTFGMSDMTSSSEDTKETTHTLMQMQSKRQSTDRVAMWLRKPQSIVNLRENTPKPIEDPETTMMSIVRKSKSIRKSLFDIFSGQYAAATAAPVAISEPVKKEKKKSTAIALIRNPSLQPKVRKVSGMVYNPHDKMWDGNDDILDEFEDEDQEVAATTMASPKFDFPSPSSAHAHFPASPLMGAAGIIGAVSRPALISNMNQNAKQRAQVTGKMVFDPARMCWMVNPEYLARRRQQRRHGGNHTRQRSVDEAWGDEPDVFADLSDDDSDMSQDVDENGEVVDEDEAGMEDRAWEQERDREGSVTNGSNNNSLNRRSSQSRRLSSRPSFQRCSSNHDSATEEERLQAWAETMKSPSNESADSRPPSTMITTTGTIHSIIPKSSRRSLNGAHHSSCSNGLVGGGYSSRGEFEVGIEFDITDEFLDQCMAAEAQHRKEAGRFFALPCNPIGILDPPAGAVVPGRIAKMTPSKMLSWGKKSDVRLKANSMHQDKEKESSRDTQQEGSDSMDNMGKDLQRKRKENAPTLSSSPFLSWPPRSRSKAGSRPTLAQLMTGYGEGSSNGDDQQNGRNVPAEPNLDTPEMQIIPLPDKRRIDEGGVKSTSESNSSSSSHIVTTHSKNKNKNKHKSKYGKSKSLNKSNFFPFVSTSSAAPAAATLAARGRGGSRDVFFHRPPARHDDSVRGSLSFAATLAITCRGPDGTSSSTSYDRRRLAKNTFDSPNHFQDIDGDLSSDGIIETNNRVGKNRPGHNCMDDRDEDEDEEFIERGYRGMSSSRGRPPLLSRTELLFEFERHATGLRYR</sequence>
<feature type="compositionally biased region" description="Basic and acidic residues" evidence="1">
    <location>
        <begin position="1104"/>
        <end position="1120"/>
    </location>
</feature>
<accession>A0A9P6TYZ6</accession>
<dbReference type="InterPro" id="IPR034586">
    <property type="entry name" value="Bfa1/Byr4"/>
</dbReference>
<feature type="region of interest" description="Disordered" evidence="1">
    <location>
        <begin position="1336"/>
        <end position="1379"/>
    </location>
</feature>
<evidence type="ECO:0000256" key="1">
    <source>
        <dbReference type="SAM" id="MobiDB-lite"/>
    </source>
</evidence>
<feature type="region of interest" description="Disordered" evidence="1">
    <location>
        <begin position="403"/>
        <end position="428"/>
    </location>
</feature>
<feature type="region of interest" description="Disordered" evidence="1">
    <location>
        <begin position="445"/>
        <end position="466"/>
    </location>
</feature>
<dbReference type="GO" id="GO:0044732">
    <property type="term" value="C:mitotic spindle pole body"/>
    <property type="evidence" value="ECO:0007669"/>
    <property type="project" value="TreeGrafter"/>
</dbReference>
<feature type="region of interest" description="Disordered" evidence="1">
    <location>
        <begin position="855"/>
        <end position="990"/>
    </location>
</feature>
<keyword evidence="3" id="KW-1185">Reference proteome</keyword>
<feature type="compositionally biased region" description="Polar residues" evidence="1">
    <location>
        <begin position="973"/>
        <end position="990"/>
    </location>
</feature>
<name>A0A9P6TYZ6_9FUNG</name>
<feature type="compositionally biased region" description="Basic and acidic residues" evidence="1">
    <location>
        <begin position="1207"/>
        <end position="1216"/>
    </location>
</feature>
<dbReference type="GO" id="GO:1990334">
    <property type="term" value="C:Bfa1-Bub2 complex"/>
    <property type="evidence" value="ECO:0007669"/>
    <property type="project" value="InterPro"/>
</dbReference>
<feature type="compositionally biased region" description="Polar residues" evidence="1">
    <location>
        <begin position="1177"/>
        <end position="1188"/>
    </location>
</feature>
<gene>
    <name evidence="2" type="ORF">BG011_007189</name>
</gene>
<dbReference type="PANTHER" id="PTHR35140">
    <property type="entry name" value="MITOTIC CHECK POINT PROTEIN BFA1"/>
    <property type="match status" value="1"/>
</dbReference>
<evidence type="ECO:0000313" key="3">
    <source>
        <dbReference type="Proteomes" id="UP000726737"/>
    </source>
</evidence>
<reference evidence="2" key="1">
    <citation type="journal article" date="2020" name="Fungal Divers.">
        <title>Resolving the Mortierellaceae phylogeny through synthesis of multi-gene phylogenetics and phylogenomics.</title>
        <authorList>
            <person name="Vandepol N."/>
            <person name="Liber J."/>
            <person name="Desiro A."/>
            <person name="Na H."/>
            <person name="Kennedy M."/>
            <person name="Barry K."/>
            <person name="Grigoriev I.V."/>
            <person name="Miller A.N."/>
            <person name="O'Donnell K."/>
            <person name="Stajich J.E."/>
            <person name="Bonito G."/>
        </authorList>
    </citation>
    <scope>NUCLEOTIDE SEQUENCE</scope>
    <source>
        <strain evidence="2">KOD948</strain>
    </source>
</reference>
<feature type="region of interest" description="Disordered" evidence="1">
    <location>
        <begin position="1104"/>
        <end position="1252"/>
    </location>
</feature>
<feature type="compositionally biased region" description="Low complexity" evidence="1">
    <location>
        <begin position="926"/>
        <end position="948"/>
    </location>
</feature>
<feature type="compositionally biased region" description="Acidic residues" evidence="1">
    <location>
        <begin position="873"/>
        <end position="908"/>
    </location>
</feature>
<feature type="region of interest" description="Disordered" evidence="1">
    <location>
        <begin position="323"/>
        <end position="344"/>
    </location>
</feature>
<dbReference type="GO" id="GO:0005096">
    <property type="term" value="F:GTPase activator activity"/>
    <property type="evidence" value="ECO:0007669"/>
    <property type="project" value="InterPro"/>
</dbReference>
<dbReference type="GO" id="GO:0001100">
    <property type="term" value="P:negative regulation of exit from mitosis"/>
    <property type="evidence" value="ECO:0007669"/>
    <property type="project" value="InterPro"/>
</dbReference>
<feature type="compositionally biased region" description="Basic residues" evidence="1">
    <location>
        <begin position="855"/>
        <end position="867"/>
    </location>
</feature>
<protein>
    <submittedName>
        <fullName evidence="2">Uncharacterized protein</fullName>
    </submittedName>
</protein>
<feature type="compositionally biased region" description="Polar residues" evidence="1">
    <location>
        <begin position="403"/>
        <end position="413"/>
    </location>
</feature>
<feature type="compositionally biased region" description="Basic and acidic residues" evidence="1">
    <location>
        <begin position="415"/>
        <end position="428"/>
    </location>
</feature>